<proteinExistence type="predicted"/>
<evidence type="ECO:0000313" key="1">
    <source>
        <dbReference type="EMBL" id="BAT13916.1"/>
    </source>
</evidence>
<organism evidence="1 2">
    <name type="scientific">Oryza sativa subsp. japonica</name>
    <name type="common">Rice</name>
    <dbReference type="NCBI Taxonomy" id="39947"/>
    <lineage>
        <taxon>Eukaryota</taxon>
        <taxon>Viridiplantae</taxon>
        <taxon>Streptophyta</taxon>
        <taxon>Embryophyta</taxon>
        <taxon>Tracheophyta</taxon>
        <taxon>Spermatophyta</taxon>
        <taxon>Magnoliopsida</taxon>
        <taxon>Liliopsida</taxon>
        <taxon>Poales</taxon>
        <taxon>Poaceae</taxon>
        <taxon>BOP clade</taxon>
        <taxon>Oryzoideae</taxon>
        <taxon>Oryzeae</taxon>
        <taxon>Oryzinae</taxon>
        <taxon>Oryza</taxon>
        <taxon>Oryza sativa</taxon>
    </lineage>
</organism>
<reference evidence="1 2" key="3">
    <citation type="journal article" date="2013" name="Rice">
        <title>Improvement of the Oryza sativa Nipponbare reference genome using next generation sequence and optical map data.</title>
        <authorList>
            <person name="Kawahara Y."/>
            <person name="de la Bastide M."/>
            <person name="Hamilton J.P."/>
            <person name="Kanamori H."/>
            <person name="McCombie W.R."/>
            <person name="Ouyang S."/>
            <person name="Schwartz D.C."/>
            <person name="Tanaka T."/>
            <person name="Wu J."/>
            <person name="Zhou S."/>
            <person name="Childs K.L."/>
            <person name="Davidson R.M."/>
            <person name="Lin H."/>
            <person name="Quesada-Ocampo L."/>
            <person name="Vaillancourt B."/>
            <person name="Sakai H."/>
            <person name="Lee S.S."/>
            <person name="Kim J."/>
            <person name="Numa H."/>
            <person name="Itoh T."/>
            <person name="Buell C.R."/>
            <person name="Matsumoto T."/>
        </authorList>
    </citation>
    <scope>NUCLEOTIDE SEQUENCE [LARGE SCALE GENOMIC DNA]</scope>
    <source>
        <strain evidence="2">cv. Nipponbare</strain>
    </source>
</reference>
<dbReference type="EMBL" id="AP014967">
    <property type="protein sequence ID" value="BAT13916.1"/>
    <property type="molecule type" value="Genomic_DNA"/>
</dbReference>
<dbReference type="Proteomes" id="UP000059680">
    <property type="component" value="Chromosome 11"/>
</dbReference>
<accession>A0A0P0Y275</accession>
<protein>
    <submittedName>
        <fullName evidence="1">Os11g0454250 protein</fullName>
    </submittedName>
</protein>
<dbReference type="AlphaFoldDB" id="A0A0P0Y275"/>
<evidence type="ECO:0000313" key="2">
    <source>
        <dbReference type="Proteomes" id="UP000059680"/>
    </source>
</evidence>
<keyword evidence="2" id="KW-1185">Reference proteome</keyword>
<reference evidence="1 2" key="2">
    <citation type="journal article" date="2013" name="Plant Cell Physiol.">
        <title>Rice Annotation Project Database (RAP-DB): an integrative and interactive database for rice genomics.</title>
        <authorList>
            <person name="Sakai H."/>
            <person name="Lee S.S."/>
            <person name="Tanaka T."/>
            <person name="Numa H."/>
            <person name="Kim J."/>
            <person name="Kawahara Y."/>
            <person name="Wakimoto H."/>
            <person name="Yang C.C."/>
            <person name="Iwamoto M."/>
            <person name="Abe T."/>
            <person name="Yamada Y."/>
            <person name="Muto A."/>
            <person name="Inokuchi H."/>
            <person name="Ikemura T."/>
            <person name="Matsumoto T."/>
            <person name="Sasaki T."/>
            <person name="Itoh T."/>
        </authorList>
    </citation>
    <scope>NUCLEOTIDE SEQUENCE [LARGE SCALE GENOMIC DNA]</scope>
    <source>
        <strain evidence="2">cv. Nipponbare</strain>
    </source>
</reference>
<gene>
    <name evidence="1" type="ordered locus">Os11g0454250</name>
    <name evidence="1" type="ORF">OSNPB_110454250</name>
</gene>
<reference evidence="2" key="1">
    <citation type="journal article" date="2005" name="Nature">
        <title>The map-based sequence of the rice genome.</title>
        <authorList>
            <consortium name="International rice genome sequencing project (IRGSP)"/>
            <person name="Matsumoto T."/>
            <person name="Wu J."/>
            <person name="Kanamori H."/>
            <person name="Katayose Y."/>
            <person name="Fujisawa M."/>
            <person name="Namiki N."/>
            <person name="Mizuno H."/>
            <person name="Yamamoto K."/>
            <person name="Antonio B.A."/>
            <person name="Baba T."/>
            <person name="Sakata K."/>
            <person name="Nagamura Y."/>
            <person name="Aoki H."/>
            <person name="Arikawa K."/>
            <person name="Arita K."/>
            <person name="Bito T."/>
            <person name="Chiden Y."/>
            <person name="Fujitsuka N."/>
            <person name="Fukunaka R."/>
            <person name="Hamada M."/>
            <person name="Harada C."/>
            <person name="Hayashi A."/>
            <person name="Hijishita S."/>
            <person name="Honda M."/>
            <person name="Hosokawa S."/>
            <person name="Ichikawa Y."/>
            <person name="Idonuma A."/>
            <person name="Iijima M."/>
            <person name="Ikeda M."/>
            <person name="Ikeno M."/>
            <person name="Ito K."/>
            <person name="Ito S."/>
            <person name="Ito T."/>
            <person name="Ito Y."/>
            <person name="Ito Y."/>
            <person name="Iwabuchi A."/>
            <person name="Kamiya K."/>
            <person name="Karasawa W."/>
            <person name="Kurita K."/>
            <person name="Katagiri S."/>
            <person name="Kikuta A."/>
            <person name="Kobayashi H."/>
            <person name="Kobayashi N."/>
            <person name="Machita K."/>
            <person name="Maehara T."/>
            <person name="Masukawa M."/>
            <person name="Mizubayashi T."/>
            <person name="Mukai Y."/>
            <person name="Nagasaki H."/>
            <person name="Nagata Y."/>
            <person name="Naito S."/>
            <person name="Nakashima M."/>
            <person name="Nakama Y."/>
            <person name="Nakamichi Y."/>
            <person name="Nakamura M."/>
            <person name="Meguro A."/>
            <person name="Negishi M."/>
            <person name="Ohta I."/>
            <person name="Ohta T."/>
            <person name="Okamoto M."/>
            <person name="Ono N."/>
            <person name="Saji S."/>
            <person name="Sakaguchi M."/>
            <person name="Sakai K."/>
            <person name="Shibata M."/>
            <person name="Shimokawa T."/>
            <person name="Song J."/>
            <person name="Takazaki Y."/>
            <person name="Terasawa K."/>
            <person name="Tsugane M."/>
            <person name="Tsuji K."/>
            <person name="Ueda S."/>
            <person name="Waki K."/>
            <person name="Yamagata H."/>
            <person name="Yamamoto M."/>
            <person name="Yamamoto S."/>
            <person name="Yamane H."/>
            <person name="Yoshiki S."/>
            <person name="Yoshihara R."/>
            <person name="Yukawa K."/>
            <person name="Zhong H."/>
            <person name="Yano M."/>
            <person name="Yuan Q."/>
            <person name="Ouyang S."/>
            <person name="Liu J."/>
            <person name="Jones K.M."/>
            <person name="Gansberger K."/>
            <person name="Moffat K."/>
            <person name="Hill J."/>
            <person name="Bera J."/>
            <person name="Fadrosh D."/>
            <person name="Jin S."/>
            <person name="Johri S."/>
            <person name="Kim M."/>
            <person name="Overton L."/>
            <person name="Reardon M."/>
            <person name="Tsitrin T."/>
            <person name="Vuong H."/>
            <person name="Weaver B."/>
            <person name="Ciecko A."/>
            <person name="Tallon L."/>
            <person name="Jackson J."/>
            <person name="Pai G."/>
            <person name="Aken S.V."/>
            <person name="Utterback T."/>
            <person name="Reidmuller S."/>
            <person name="Feldblyum T."/>
            <person name="Hsiao J."/>
            <person name="Zismann V."/>
            <person name="Iobst S."/>
            <person name="de Vazeille A.R."/>
            <person name="Buell C.R."/>
            <person name="Ying K."/>
            <person name="Li Y."/>
            <person name="Lu T."/>
            <person name="Huang Y."/>
            <person name="Zhao Q."/>
            <person name="Feng Q."/>
            <person name="Zhang L."/>
            <person name="Zhu J."/>
            <person name="Weng Q."/>
            <person name="Mu J."/>
            <person name="Lu Y."/>
            <person name="Fan D."/>
            <person name="Liu Y."/>
            <person name="Guan J."/>
            <person name="Zhang Y."/>
            <person name="Yu S."/>
            <person name="Liu X."/>
            <person name="Zhang Y."/>
            <person name="Hong G."/>
            <person name="Han B."/>
            <person name="Choisne N."/>
            <person name="Demange N."/>
            <person name="Orjeda G."/>
            <person name="Samain S."/>
            <person name="Cattolico L."/>
            <person name="Pelletier E."/>
            <person name="Couloux A."/>
            <person name="Segurens B."/>
            <person name="Wincker P."/>
            <person name="D'Hont A."/>
            <person name="Scarpelli C."/>
            <person name="Weissenbach J."/>
            <person name="Salanoubat M."/>
            <person name="Quetier F."/>
            <person name="Yu Y."/>
            <person name="Kim H.R."/>
            <person name="Rambo T."/>
            <person name="Currie J."/>
            <person name="Collura K."/>
            <person name="Luo M."/>
            <person name="Yang T."/>
            <person name="Ammiraju J.S.S."/>
            <person name="Engler F."/>
            <person name="Soderlund C."/>
            <person name="Wing R.A."/>
            <person name="Palmer L.E."/>
            <person name="de la Bastide M."/>
            <person name="Spiegel L."/>
            <person name="Nascimento L."/>
            <person name="Zutavern T."/>
            <person name="O'Shaughnessy A."/>
            <person name="Dike S."/>
            <person name="Dedhia N."/>
            <person name="Preston R."/>
            <person name="Balija V."/>
            <person name="McCombie W.R."/>
            <person name="Chow T."/>
            <person name="Chen H."/>
            <person name="Chung M."/>
            <person name="Chen C."/>
            <person name="Shaw J."/>
            <person name="Wu H."/>
            <person name="Hsiao K."/>
            <person name="Chao Y."/>
            <person name="Chu M."/>
            <person name="Cheng C."/>
            <person name="Hour A."/>
            <person name="Lee P."/>
            <person name="Lin S."/>
            <person name="Lin Y."/>
            <person name="Liou J."/>
            <person name="Liu S."/>
            <person name="Hsing Y."/>
            <person name="Raghuvanshi S."/>
            <person name="Mohanty A."/>
            <person name="Bharti A.K."/>
            <person name="Gaur A."/>
            <person name="Gupta V."/>
            <person name="Kumar D."/>
            <person name="Ravi V."/>
            <person name="Vij S."/>
            <person name="Kapur A."/>
            <person name="Khurana P."/>
            <person name="Khurana P."/>
            <person name="Khurana J.P."/>
            <person name="Tyagi A.K."/>
            <person name="Gaikwad K."/>
            <person name="Singh A."/>
            <person name="Dalal V."/>
            <person name="Srivastava S."/>
            <person name="Dixit A."/>
            <person name="Pal A.K."/>
            <person name="Ghazi I.A."/>
            <person name="Yadav M."/>
            <person name="Pandit A."/>
            <person name="Bhargava A."/>
            <person name="Sureshbabu K."/>
            <person name="Batra K."/>
            <person name="Sharma T.R."/>
            <person name="Mohapatra T."/>
            <person name="Singh N.K."/>
            <person name="Messing J."/>
            <person name="Nelson A.B."/>
            <person name="Fuks G."/>
            <person name="Kavchok S."/>
            <person name="Keizer G."/>
            <person name="Linton E."/>
            <person name="Llaca V."/>
            <person name="Song R."/>
            <person name="Tanyolac B."/>
            <person name="Young S."/>
            <person name="Ho-Il K."/>
            <person name="Hahn J.H."/>
            <person name="Sangsakoo G."/>
            <person name="Vanavichit A."/>
            <person name="de Mattos Luiz.A.T."/>
            <person name="Zimmer P.D."/>
            <person name="Malone G."/>
            <person name="Dellagostin O."/>
            <person name="de Oliveira A.C."/>
            <person name="Bevan M."/>
            <person name="Bancroft I."/>
            <person name="Minx P."/>
            <person name="Cordum H."/>
            <person name="Wilson R."/>
            <person name="Cheng Z."/>
            <person name="Jin W."/>
            <person name="Jiang J."/>
            <person name="Leong S.A."/>
            <person name="Iwama H."/>
            <person name="Gojobori T."/>
            <person name="Itoh T."/>
            <person name="Niimura Y."/>
            <person name="Fujii Y."/>
            <person name="Habara T."/>
            <person name="Sakai H."/>
            <person name="Sato Y."/>
            <person name="Wilson G."/>
            <person name="Kumar K."/>
            <person name="McCouch S."/>
            <person name="Juretic N."/>
            <person name="Hoen D."/>
            <person name="Wright S."/>
            <person name="Bruskiewich R."/>
            <person name="Bureau T."/>
            <person name="Miyao A."/>
            <person name="Hirochika H."/>
            <person name="Nishikawa T."/>
            <person name="Kadowaki K."/>
            <person name="Sugiura M."/>
            <person name="Burr B."/>
            <person name="Sasaki T."/>
        </authorList>
    </citation>
    <scope>NUCLEOTIDE SEQUENCE [LARGE SCALE GENOMIC DNA]</scope>
    <source>
        <strain evidence="2">cv. Nipponbare</strain>
    </source>
</reference>
<name>A0A0P0Y275_ORYSJ</name>
<sequence length="49" mass="5511">KDKDSSMEAFSVFDKDQKTTLSPCYASSHHSQCIERGSAMRMSARLSVR</sequence>
<dbReference type="Gramene" id="Os11t0454250-00">
    <property type="protein sequence ID" value="Os11t0454250-00"/>
    <property type="gene ID" value="Os11g0454250"/>
</dbReference>
<dbReference type="InParanoid" id="A0A0P0Y275"/>
<dbReference type="PaxDb" id="39947-A0A0P0Y275"/>
<feature type="non-terminal residue" evidence="1">
    <location>
        <position position="1"/>
    </location>
</feature>